<dbReference type="Proteomes" id="UP000467700">
    <property type="component" value="Unassembled WGS sequence"/>
</dbReference>
<keyword evidence="2" id="KW-1185">Reference proteome</keyword>
<protein>
    <submittedName>
        <fullName evidence="1">Uncharacterized protein</fullName>
    </submittedName>
</protein>
<comment type="caution">
    <text evidence="1">The sequence shown here is derived from an EMBL/GenBank/DDBJ whole genome shotgun (WGS) entry which is preliminary data.</text>
</comment>
<proteinExistence type="predicted"/>
<dbReference type="AlphaFoldDB" id="A0A8S0VVX1"/>
<name>A0A8S0VVX1_CYCAE</name>
<sequence length="83" mass="9510">HGLHPRPSLLHVLGRACFRAPKCSSSTPCLIRKALRTAYDQRMEDHHAQYAQTTPRLLHPLRFRRHHSPTTQYHSGSAHIPSL</sequence>
<evidence type="ECO:0000313" key="1">
    <source>
        <dbReference type="EMBL" id="CAA7257867.1"/>
    </source>
</evidence>
<dbReference type="EMBL" id="CACVBS010000001">
    <property type="protein sequence ID" value="CAA7257867.1"/>
    <property type="molecule type" value="Genomic_DNA"/>
</dbReference>
<feature type="non-terminal residue" evidence="1">
    <location>
        <position position="83"/>
    </location>
</feature>
<evidence type="ECO:0000313" key="2">
    <source>
        <dbReference type="Proteomes" id="UP000467700"/>
    </source>
</evidence>
<gene>
    <name evidence="1" type="ORF">AAE3_LOCUS14</name>
</gene>
<feature type="non-terminal residue" evidence="1">
    <location>
        <position position="1"/>
    </location>
</feature>
<accession>A0A8S0VVX1</accession>
<reference evidence="1 2" key="1">
    <citation type="submission" date="2020-01" db="EMBL/GenBank/DDBJ databases">
        <authorList>
            <person name="Gupta K D."/>
        </authorList>
    </citation>
    <scope>NUCLEOTIDE SEQUENCE [LARGE SCALE GENOMIC DNA]</scope>
</reference>
<organism evidence="1 2">
    <name type="scientific">Cyclocybe aegerita</name>
    <name type="common">Black poplar mushroom</name>
    <name type="synonym">Agrocybe aegerita</name>
    <dbReference type="NCBI Taxonomy" id="1973307"/>
    <lineage>
        <taxon>Eukaryota</taxon>
        <taxon>Fungi</taxon>
        <taxon>Dikarya</taxon>
        <taxon>Basidiomycota</taxon>
        <taxon>Agaricomycotina</taxon>
        <taxon>Agaricomycetes</taxon>
        <taxon>Agaricomycetidae</taxon>
        <taxon>Agaricales</taxon>
        <taxon>Agaricineae</taxon>
        <taxon>Bolbitiaceae</taxon>
        <taxon>Cyclocybe</taxon>
    </lineage>
</organism>